<keyword evidence="1" id="KW-0472">Membrane</keyword>
<proteinExistence type="predicted"/>
<keyword evidence="3" id="KW-1185">Reference proteome</keyword>
<organism evidence="2 3">
    <name type="scientific">Flagellimonas zhangzhouensis</name>
    <dbReference type="NCBI Taxonomy" id="1073328"/>
    <lineage>
        <taxon>Bacteria</taxon>
        <taxon>Pseudomonadati</taxon>
        <taxon>Bacteroidota</taxon>
        <taxon>Flavobacteriia</taxon>
        <taxon>Flavobacteriales</taxon>
        <taxon>Flavobacteriaceae</taxon>
        <taxon>Flagellimonas</taxon>
    </lineage>
</organism>
<dbReference type="STRING" id="1073328.SAMN05216294_3069"/>
<protein>
    <recommendedName>
        <fullName evidence="4">YceI-like domain-containing protein</fullName>
    </recommendedName>
</protein>
<gene>
    <name evidence="2" type="ORF">SAMN04487892_2952</name>
</gene>
<dbReference type="Proteomes" id="UP000199592">
    <property type="component" value="Unassembled WGS sequence"/>
</dbReference>
<evidence type="ECO:0008006" key="4">
    <source>
        <dbReference type="Google" id="ProtNLM"/>
    </source>
</evidence>
<dbReference type="OrthoDB" id="1121590at2"/>
<evidence type="ECO:0000313" key="2">
    <source>
        <dbReference type="EMBL" id="SDX01057.1"/>
    </source>
</evidence>
<accession>A0A1H2Y7D7</accession>
<dbReference type="Gene3D" id="2.40.128.110">
    <property type="entry name" value="Lipid/polyisoprenoid-binding, YceI-like"/>
    <property type="match status" value="1"/>
</dbReference>
<dbReference type="AlphaFoldDB" id="A0A1H2Y7D7"/>
<keyword evidence="1" id="KW-1133">Transmembrane helix</keyword>
<sequence>MLTTIPHITRLIGVIGIFMLMSYGVSDPERRTKVRVAGDSEVVISGTTNVNQFTCKYNLEEMELPIRLVYDDKKEHILFNNASLQLANDCFDCGGRAINKDFKELLRTEAYPQVEMKLLYVDPPQEETSQVGVGMEIKIAGVARRYNAVLNCSVDNKITVNGDLELKLSDFNLEAPKKMLGMIKVDDEIVVRLAIKMNEV</sequence>
<dbReference type="SUPFAM" id="SSF101874">
    <property type="entry name" value="YceI-like"/>
    <property type="match status" value="1"/>
</dbReference>
<evidence type="ECO:0000256" key="1">
    <source>
        <dbReference type="SAM" id="Phobius"/>
    </source>
</evidence>
<name>A0A1H2Y7D7_9FLAO</name>
<dbReference type="EMBL" id="FNMY01000005">
    <property type="protein sequence ID" value="SDX01057.1"/>
    <property type="molecule type" value="Genomic_DNA"/>
</dbReference>
<dbReference type="InterPro" id="IPR036761">
    <property type="entry name" value="TTHA0802/YceI-like_sf"/>
</dbReference>
<keyword evidence="1" id="KW-0812">Transmembrane</keyword>
<feature type="transmembrane region" description="Helical" evidence="1">
    <location>
        <begin position="6"/>
        <end position="25"/>
    </location>
</feature>
<reference evidence="3" key="1">
    <citation type="submission" date="2016-10" db="EMBL/GenBank/DDBJ databases">
        <authorList>
            <person name="Varghese N."/>
            <person name="Submissions S."/>
        </authorList>
    </citation>
    <scope>NUCLEOTIDE SEQUENCE [LARGE SCALE GENOMIC DNA]</scope>
    <source>
        <strain evidence="3">DSM 25030</strain>
    </source>
</reference>
<dbReference type="RefSeq" id="WP_139150411.1">
    <property type="nucleotide sequence ID" value="NZ_FNKI01000004.1"/>
</dbReference>
<evidence type="ECO:0000313" key="3">
    <source>
        <dbReference type="Proteomes" id="UP000199592"/>
    </source>
</evidence>